<dbReference type="RefSeq" id="WP_050351556.1">
    <property type="nucleotide sequence ID" value="NZ_CP073011.1"/>
</dbReference>
<dbReference type="AlphaFoldDB" id="A0A0L0QKM6"/>
<accession>A0A0L0QKM6</accession>
<protein>
    <submittedName>
        <fullName evidence="1">Uncharacterized protein</fullName>
    </submittedName>
</protein>
<dbReference type="PATRIC" id="fig|1473.5.peg.693"/>
<dbReference type="EMBL" id="LGTO01000007">
    <property type="protein sequence ID" value="KNE19054.1"/>
    <property type="molecule type" value="Genomic_DNA"/>
</dbReference>
<organism evidence="1 2">
    <name type="scientific">Virgibacillus pantothenticus</name>
    <dbReference type="NCBI Taxonomy" id="1473"/>
    <lineage>
        <taxon>Bacteria</taxon>
        <taxon>Bacillati</taxon>
        <taxon>Bacillota</taxon>
        <taxon>Bacilli</taxon>
        <taxon>Bacillales</taxon>
        <taxon>Bacillaceae</taxon>
        <taxon>Virgibacillus</taxon>
    </lineage>
</organism>
<reference evidence="2" key="1">
    <citation type="submission" date="2015-07" db="EMBL/GenBank/DDBJ databases">
        <title>Fjat-10053 dsm26.</title>
        <authorList>
            <person name="Liu B."/>
            <person name="Wang J."/>
            <person name="Zhu Y."/>
            <person name="Liu G."/>
            <person name="Chen Q."/>
            <person name="Chen Z."/>
            <person name="Lan J."/>
            <person name="Che J."/>
            <person name="Ge C."/>
            <person name="Shi H."/>
            <person name="Pan Z."/>
            <person name="Liu X."/>
        </authorList>
    </citation>
    <scope>NUCLEOTIDE SEQUENCE [LARGE SCALE GENOMIC DNA]</scope>
    <source>
        <strain evidence="2">DSM 26</strain>
    </source>
</reference>
<proteinExistence type="predicted"/>
<evidence type="ECO:0000313" key="1">
    <source>
        <dbReference type="EMBL" id="KNE19054.1"/>
    </source>
</evidence>
<sequence>MNHFDVQRVESLMRYAEFLESMGYEEYRKEVVHLLQKEIVGKSNVEGIVETVSFHNGEGKYHELYTIHPAIEQYVQQQIKKATPEVYEEHIAFEPDKIQGEKVETLHPKLRYYVQQEIKQQINN</sequence>
<comment type="caution">
    <text evidence="1">The sequence shown here is derived from an EMBL/GenBank/DDBJ whole genome shotgun (WGS) entry which is preliminary data.</text>
</comment>
<evidence type="ECO:0000313" key="2">
    <source>
        <dbReference type="Proteomes" id="UP000036780"/>
    </source>
</evidence>
<keyword evidence="2" id="KW-1185">Reference proteome</keyword>
<gene>
    <name evidence="1" type="ORF">AFK71_10860</name>
</gene>
<name>A0A0L0QKM6_VIRPA</name>
<dbReference type="Proteomes" id="UP000036780">
    <property type="component" value="Unassembled WGS sequence"/>
</dbReference>
<dbReference type="GeneID" id="66872066"/>